<reference evidence="2 3" key="1">
    <citation type="submission" date="2013-09" db="EMBL/GenBank/DDBJ databases">
        <title>Complete genome sequence of Corynebacterium doosanense CAU 212(T) (=DSM 45436(T)), isolated from activated sludge.</title>
        <authorList>
            <person name="Schaffert L."/>
            <person name="Albersmeier A."/>
            <person name="Kalinowski J."/>
            <person name="Ruckert C."/>
        </authorList>
    </citation>
    <scope>NUCLEOTIDE SEQUENCE [LARGE SCALE GENOMIC DNA]</scope>
    <source>
        <strain evidence="2 3">CAU 212</strain>
    </source>
</reference>
<dbReference type="EMBL" id="CP006764">
    <property type="protein sequence ID" value="AIT61863.1"/>
    <property type="molecule type" value="Genomic_DNA"/>
</dbReference>
<keyword evidence="3" id="KW-1185">Reference proteome</keyword>
<dbReference type="AlphaFoldDB" id="A0A097IIA8"/>
<dbReference type="STRING" id="558173.CDOO_11775"/>
<dbReference type="SUPFAM" id="SSF51735">
    <property type="entry name" value="NAD(P)-binding Rossmann-fold domains"/>
    <property type="match status" value="1"/>
</dbReference>
<accession>A0A097IIA8</accession>
<dbReference type="Proteomes" id="UP000029914">
    <property type="component" value="Chromosome"/>
</dbReference>
<dbReference type="PANTHER" id="PTHR15020">
    <property type="entry name" value="FLAVIN REDUCTASE-RELATED"/>
    <property type="match status" value="1"/>
</dbReference>
<dbReference type="InterPro" id="IPR036291">
    <property type="entry name" value="NAD(P)-bd_dom_sf"/>
</dbReference>
<name>A0A097IIA8_9CORY</name>
<dbReference type="eggNOG" id="COG0702">
    <property type="taxonomic scope" value="Bacteria"/>
</dbReference>
<evidence type="ECO:0000259" key="1">
    <source>
        <dbReference type="Pfam" id="PF13460"/>
    </source>
</evidence>
<dbReference type="Gene3D" id="3.40.50.720">
    <property type="entry name" value="NAD(P)-binding Rossmann-like Domain"/>
    <property type="match status" value="1"/>
</dbReference>
<evidence type="ECO:0000313" key="2">
    <source>
        <dbReference type="EMBL" id="AIT61863.1"/>
    </source>
</evidence>
<feature type="domain" description="NAD(P)-binding" evidence="1">
    <location>
        <begin position="8"/>
        <end position="196"/>
    </location>
</feature>
<sequence length="220" mass="23062">MAKIVIVGGHGKVSLLAEPLLVGNGHEVDAIIRKQEQSQEITDTGAHPVVLDIENASIDELAGAFEGADVVVWSAGAGGGDVSRTYAVDRDAAAHTVEAANKAGVDRFVTVSWFGAQADHGIDPENDFWHYAEAKYSADRYVQAKAKNWTILGPSTLTEDDGTGAVEIALPDSNVEHGEVARADVAAMIAAVVEKPETAGKYINFNGGGTPIDQALDALK</sequence>
<dbReference type="HOGENOM" id="CLU_025711_1_1_11"/>
<dbReference type="InterPro" id="IPR016040">
    <property type="entry name" value="NAD(P)-bd_dom"/>
</dbReference>
<evidence type="ECO:0000313" key="3">
    <source>
        <dbReference type="Proteomes" id="UP000029914"/>
    </source>
</evidence>
<protein>
    <submittedName>
        <fullName evidence="2">NAD-dependent dehydratase</fullName>
    </submittedName>
</protein>
<proteinExistence type="predicted"/>
<dbReference type="Pfam" id="PF13460">
    <property type="entry name" value="NAD_binding_10"/>
    <property type="match status" value="1"/>
</dbReference>
<dbReference type="OrthoDB" id="4248066at2"/>
<gene>
    <name evidence="2" type="ORF">CDOO_11775</name>
</gene>
<dbReference type="PANTHER" id="PTHR15020:SF50">
    <property type="entry name" value="UPF0659 PROTEIN YMR090W"/>
    <property type="match status" value="1"/>
</dbReference>
<dbReference type="RefSeq" id="WP_018022811.1">
    <property type="nucleotide sequence ID" value="NZ_AQUX01000013.1"/>
</dbReference>
<organism evidence="2 3">
    <name type="scientific">Corynebacterium doosanense CAU 212 = DSM 45436</name>
    <dbReference type="NCBI Taxonomy" id="558173"/>
    <lineage>
        <taxon>Bacteria</taxon>
        <taxon>Bacillati</taxon>
        <taxon>Actinomycetota</taxon>
        <taxon>Actinomycetes</taxon>
        <taxon>Mycobacteriales</taxon>
        <taxon>Corynebacteriaceae</taxon>
        <taxon>Corynebacterium</taxon>
    </lineage>
</organism>
<dbReference type="CDD" id="cd05243">
    <property type="entry name" value="SDR_a5"/>
    <property type="match status" value="1"/>
</dbReference>
<dbReference type="KEGG" id="cdo:CDOO_11775"/>